<dbReference type="Proteomes" id="UP001283361">
    <property type="component" value="Unassembled WGS sequence"/>
</dbReference>
<dbReference type="AlphaFoldDB" id="A0AAE1A604"/>
<protein>
    <submittedName>
        <fullName evidence="1">Uncharacterized protein</fullName>
    </submittedName>
</protein>
<comment type="caution">
    <text evidence="1">The sequence shown here is derived from an EMBL/GenBank/DDBJ whole genome shotgun (WGS) entry which is preliminary data.</text>
</comment>
<accession>A0AAE1A604</accession>
<gene>
    <name evidence="1" type="ORF">RRG08_061903</name>
</gene>
<keyword evidence="2" id="KW-1185">Reference proteome</keyword>
<proteinExistence type="predicted"/>
<evidence type="ECO:0000313" key="1">
    <source>
        <dbReference type="EMBL" id="KAK3781296.1"/>
    </source>
</evidence>
<sequence length="93" mass="10506">MPNCLPNSIDAPEACVTDNNLYTETTLIASESRFSFSLPDGSANASLSVRFQVFPHGSRDWSRLAEDCMNRHKKRAFGQITDIRSERLDRLQT</sequence>
<name>A0AAE1A604_9GAST</name>
<evidence type="ECO:0000313" key="2">
    <source>
        <dbReference type="Proteomes" id="UP001283361"/>
    </source>
</evidence>
<reference evidence="1" key="1">
    <citation type="journal article" date="2023" name="G3 (Bethesda)">
        <title>A reference genome for the long-term kleptoplast-retaining sea slug Elysia crispata morphotype clarki.</title>
        <authorList>
            <person name="Eastman K.E."/>
            <person name="Pendleton A.L."/>
            <person name="Shaikh M.A."/>
            <person name="Suttiyut T."/>
            <person name="Ogas R."/>
            <person name="Tomko P."/>
            <person name="Gavelis G."/>
            <person name="Widhalm J.R."/>
            <person name="Wisecaver J.H."/>
        </authorList>
    </citation>
    <scope>NUCLEOTIDE SEQUENCE</scope>
    <source>
        <strain evidence="1">ECLA1</strain>
    </source>
</reference>
<dbReference type="EMBL" id="JAWDGP010002626">
    <property type="protein sequence ID" value="KAK3781296.1"/>
    <property type="molecule type" value="Genomic_DNA"/>
</dbReference>
<organism evidence="1 2">
    <name type="scientific">Elysia crispata</name>
    <name type="common">lettuce slug</name>
    <dbReference type="NCBI Taxonomy" id="231223"/>
    <lineage>
        <taxon>Eukaryota</taxon>
        <taxon>Metazoa</taxon>
        <taxon>Spiralia</taxon>
        <taxon>Lophotrochozoa</taxon>
        <taxon>Mollusca</taxon>
        <taxon>Gastropoda</taxon>
        <taxon>Heterobranchia</taxon>
        <taxon>Euthyneura</taxon>
        <taxon>Panpulmonata</taxon>
        <taxon>Sacoglossa</taxon>
        <taxon>Placobranchoidea</taxon>
        <taxon>Plakobranchidae</taxon>
        <taxon>Elysia</taxon>
    </lineage>
</organism>